<dbReference type="InterPro" id="IPR036028">
    <property type="entry name" value="SH3-like_dom_sf"/>
</dbReference>
<gene>
    <name evidence="4" type="ORF">MSAN_01946200</name>
</gene>
<comment type="caution">
    <text evidence="4">The sequence shown here is derived from an EMBL/GenBank/DDBJ whole genome shotgun (WGS) entry which is preliminary data.</text>
</comment>
<dbReference type="Gene3D" id="3.10.20.90">
    <property type="entry name" value="Phosphatidylinositol 3-kinase Catalytic Subunit, Chain A, domain 1"/>
    <property type="match status" value="1"/>
</dbReference>
<feature type="domain" description="Ubiquitin-like" evidence="3">
    <location>
        <begin position="26"/>
        <end position="80"/>
    </location>
</feature>
<reference evidence="4" key="1">
    <citation type="submission" date="2020-05" db="EMBL/GenBank/DDBJ databases">
        <title>Mycena genomes resolve the evolution of fungal bioluminescence.</title>
        <authorList>
            <person name="Tsai I.J."/>
        </authorList>
    </citation>
    <scope>NUCLEOTIDE SEQUENCE</scope>
    <source>
        <strain evidence="4">160909Yilan</strain>
    </source>
</reference>
<name>A0A8H6XNF7_9AGAR</name>
<feature type="compositionally biased region" description="Basic and acidic residues" evidence="2">
    <location>
        <begin position="292"/>
        <end position="307"/>
    </location>
</feature>
<dbReference type="PROSITE" id="PS50053">
    <property type="entry name" value="UBIQUITIN_2"/>
    <property type="match status" value="1"/>
</dbReference>
<dbReference type="InterPro" id="IPR001452">
    <property type="entry name" value="SH3_domain"/>
</dbReference>
<accession>A0A8H6XNF7</accession>
<organism evidence="4 5">
    <name type="scientific">Mycena sanguinolenta</name>
    <dbReference type="NCBI Taxonomy" id="230812"/>
    <lineage>
        <taxon>Eukaryota</taxon>
        <taxon>Fungi</taxon>
        <taxon>Dikarya</taxon>
        <taxon>Basidiomycota</taxon>
        <taxon>Agaricomycotina</taxon>
        <taxon>Agaricomycetes</taxon>
        <taxon>Agaricomycetidae</taxon>
        <taxon>Agaricales</taxon>
        <taxon>Marasmiineae</taxon>
        <taxon>Mycenaceae</taxon>
        <taxon>Mycena</taxon>
    </lineage>
</organism>
<keyword evidence="1" id="KW-0728">SH3 domain</keyword>
<evidence type="ECO:0000313" key="5">
    <source>
        <dbReference type="Proteomes" id="UP000623467"/>
    </source>
</evidence>
<dbReference type="CDD" id="cd17039">
    <property type="entry name" value="Ubl_ubiquitin_like"/>
    <property type="match status" value="1"/>
</dbReference>
<feature type="region of interest" description="Disordered" evidence="2">
    <location>
        <begin position="288"/>
        <end position="307"/>
    </location>
</feature>
<evidence type="ECO:0000313" key="4">
    <source>
        <dbReference type="EMBL" id="KAF7343666.1"/>
    </source>
</evidence>
<evidence type="ECO:0000259" key="3">
    <source>
        <dbReference type="PROSITE" id="PS50053"/>
    </source>
</evidence>
<dbReference type="Proteomes" id="UP000623467">
    <property type="component" value="Unassembled WGS sequence"/>
</dbReference>
<dbReference type="EMBL" id="JACAZH010000022">
    <property type="protein sequence ID" value="KAF7343666.1"/>
    <property type="molecule type" value="Genomic_DNA"/>
</dbReference>
<proteinExistence type="predicted"/>
<dbReference type="OrthoDB" id="428577at2759"/>
<evidence type="ECO:0000256" key="2">
    <source>
        <dbReference type="SAM" id="MobiDB-lite"/>
    </source>
</evidence>
<dbReference type="Pfam" id="PF00240">
    <property type="entry name" value="ubiquitin"/>
    <property type="match status" value="1"/>
</dbReference>
<dbReference type="SUPFAM" id="SSF50044">
    <property type="entry name" value="SH3-domain"/>
    <property type="match status" value="1"/>
</dbReference>
<dbReference type="SMART" id="SM00213">
    <property type="entry name" value="UBQ"/>
    <property type="match status" value="1"/>
</dbReference>
<evidence type="ECO:0000256" key="1">
    <source>
        <dbReference type="ARBA" id="ARBA00022443"/>
    </source>
</evidence>
<keyword evidence="5" id="KW-1185">Reference proteome</keyword>
<dbReference type="Gene3D" id="2.30.30.40">
    <property type="entry name" value="SH3 Domains"/>
    <property type="match status" value="1"/>
</dbReference>
<dbReference type="SUPFAM" id="SSF54236">
    <property type="entry name" value="Ubiquitin-like"/>
    <property type="match status" value="1"/>
</dbReference>
<dbReference type="Pfam" id="PF07653">
    <property type="entry name" value="SH3_2"/>
    <property type="match status" value="1"/>
</dbReference>
<sequence length="407" mass="45405">MVKIYVTIADTYVADRISDVAVWAAYDVDLGDSVRKLKTDIHETEGIDMDWFCLRYEGIGLEDEEEIQSYALQEGCIVELHPWLGVARPALCLPPPAFDFVENHQKALHNWDGVMKHPHTKGLSLRKGTVIVARVDQSGWCFGHEDGQNTSGYFPLNYVGYMPPKSPIRLHNYQSSLFRGALPDPAIFVLRLGEMGQSYVQVTLRYENCAPPGEPTPIEVALVCAATGGRRITSLGIMIRTPNQSVRDLKYPIPRPHQSISVKATDDRSVENTLGVALNIPHAGLTANASTSREHEQTVTESGFRESQLKISGNEHGEHSDIAHWRVDAAEGVGGRREGIPAQMKFSFVLDEKPAVFRYRFFVVSTDAKGNSKTRSGGSLEMETQEGEWKMLEWWARLVTSRKRAAP</sequence>
<dbReference type="AlphaFoldDB" id="A0A8H6XNF7"/>
<dbReference type="InterPro" id="IPR029071">
    <property type="entry name" value="Ubiquitin-like_domsf"/>
</dbReference>
<protein>
    <recommendedName>
        <fullName evidence="3">Ubiquitin-like domain-containing protein</fullName>
    </recommendedName>
</protein>
<dbReference type="InterPro" id="IPR000626">
    <property type="entry name" value="Ubiquitin-like_dom"/>
</dbReference>